<dbReference type="WBParaSite" id="nOo.2.0.1.t00612-RA">
    <property type="protein sequence ID" value="nOo.2.0.1.t00612-RA"/>
    <property type="gene ID" value="nOo.2.0.1.g00612"/>
</dbReference>
<dbReference type="Proteomes" id="UP000271087">
    <property type="component" value="Unassembled WGS sequence"/>
</dbReference>
<organism evidence="4">
    <name type="scientific">Onchocerca ochengi</name>
    <name type="common">Filarial nematode worm</name>
    <dbReference type="NCBI Taxonomy" id="42157"/>
    <lineage>
        <taxon>Eukaryota</taxon>
        <taxon>Metazoa</taxon>
        <taxon>Ecdysozoa</taxon>
        <taxon>Nematoda</taxon>
        <taxon>Chromadorea</taxon>
        <taxon>Rhabditida</taxon>
        <taxon>Spirurina</taxon>
        <taxon>Spiruromorpha</taxon>
        <taxon>Filarioidea</taxon>
        <taxon>Onchocercidae</taxon>
        <taxon>Onchocerca</taxon>
    </lineage>
</organism>
<keyword evidence="1" id="KW-0175">Coiled coil</keyword>
<reference evidence="4" key="1">
    <citation type="submission" date="2016-06" db="UniProtKB">
        <authorList>
            <consortium name="WormBaseParasite"/>
        </authorList>
    </citation>
    <scope>IDENTIFICATION</scope>
</reference>
<evidence type="ECO:0000313" key="2">
    <source>
        <dbReference type="EMBL" id="VDK62490.1"/>
    </source>
</evidence>
<accession>A0A182DY71</accession>
<protein>
    <submittedName>
        <fullName evidence="4">Syntaxin-6_N domain-containing protein</fullName>
    </submittedName>
</protein>
<evidence type="ECO:0000313" key="4">
    <source>
        <dbReference type="WBParaSite" id="nOo.2.0.1.t00612-RA"/>
    </source>
</evidence>
<evidence type="ECO:0000256" key="1">
    <source>
        <dbReference type="SAM" id="Coils"/>
    </source>
</evidence>
<proteinExistence type="predicted"/>
<evidence type="ECO:0000313" key="3">
    <source>
        <dbReference type="Proteomes" id="UP000271087"/>
    </source>
</evidence>
<feature type="coiled-coil region" evidence="1">
    <location>
        <begin position="54"/>
        <end position="85"/>
    </location>
</feature>
<reference evidence="2 3" key="2">
    <citation type="submission" date="2018-08" db="EMBL/GenBank/DDBJ databases">
        <authorList>
            <person name="Laetsch R D."/>
            <person name="Stevens L."/>
            <person name="Kumar S."/>
            <person name="Blaxter L. M."/>
        </authorList>
    </citation>
    <scope>NUCLEOTIDE SEQUENCE [LARGE SCALE GENOMIC DNA]</scope>
</reference>
<sequence length="264" mass="30327">MTKMISDDQYMTAIQKFISGRLKQFQEAGGWDVANEKAQHWTYHRYLEAGIEDCENAAKLIESLMITLETVKREMQAKIERFEARQFERTNFIKMVEVIDDVTKRTEHICESRTKNTDIDNELIERMDQVLSLPSTSVLNLEAPALELQVAASTSRDNQDSAFTQAQKKPIKNLVEKLCRPQTSLTGSFTVDQDEDTVTFLEPVRILTFQDTTMDNTIGTKDNLDRIINSSKKENVATVRISEPPVMKSELAKQWIREVARKVF</sequence>
<dbReference type="EMBL" id="UYRW01000061">
    <property type="protein sequence ID" value="VDK62490.1"/>
    <property type="molecule type" value="Genomic_DNA"/>
</dbReference>
<gene>
    <name evidence="2" type="ORF">NOO_LOCUS612</name>
</gene>
<dbReference type="AlphaFoldDB" id="A0A182DY71"/>
<dbReference type="OrthoDB" id="5852455at2759"/>
<name>A0A182DY71_ONCOC</name>
<keyword evidence="3" id="KW-1185">Reference proteome</keyword>